<proteinExistence type="predicted"/>
<gene>
    <name evidence="2" type="ORF">RM572_21885</name>
</gene>
<feature type="region of interest" description="Disordered" evidence="1">
    <location>
        <begin position="99"/>
        <end position="130"/>
    </location>
</feature>
<comment type="caution">
    <text evidence="2">The sequence shown here is derived from an EMBL/GenBank/DDBJ whole genome shotgun (WGS) entry which is preliminary data.</text>
</comment>
<organism evidence="2 3">
    <name type="scientific">Streptomyces hazeniae</name>
    <dbReference type="NCBI Taxonomy" id="3075538"/>
    <lineage>
        <taxon>Bacteria</taxon>
        <taxon>Bacillati</taxon>
        <taxon>Actinomycetota</taxon>
        <taxon>Actinomycetes</taxon>
        <taxon>Kitasatosporales</taxon>
        <taxon>Streptomycetaceae</taxon>
        <taxon>Streptomyces</taxon>
    </lineage>
</organism>
<evidence type="ECO:0000256" key="1">
    <source>
        <dbReference type="SAM" id="MobiDB-lite"/>
    </source>
</evidence>
<protein>
    <submittedName>
        <fullName evidence="2">Uncharacterized protein</fullName>
    </submittedName>
</protein>
<feature type="compositionally biased region" description="Acidic residues" evidence="1">
    <location>
        <begin position="102"/>
        <end position="111"/>
    </location>
</feature>
<reference evidence="3" key="1">
    <citation type="submission" date="2023-07" db="EMBL/GenBank/DDBJ databases">
        <title>30 novel species of actinomycetes from the DSMZ collection.</title>
        <authorList>
            <person name="Nouioui I."/>
        </authorList>
    </citation>
    <scope>NUCLEOTIDE SEQUENCE [LARGE SCALE GENOMIC DNA]</scope>
    <source>
        <strain evidence="3">DSM 42041</strain>
    </source>
</reference>
<keyword evidence="3" id="KW-1185">Reference proteome</keyword>
<name>A0ABU2NYX8_9ACTN</name>
<evidence type="ECO:0000313" key="2">
    <source>
        <dbReference type="EMBL" id="MDT0381413.1"/>
    </source>
</evidence>
<dbReference type="EMBL" id="JAVREQ010000022">
    <property type="protein sequence ID" value="MDT0381413.1"/>
    <property type="molecule type" value="Genomic_DNA"/>
</dbReference>
<dbReference type="Proteomes" id="UP001183414">
    <property type="component" value="Unassembled WGS sequence"/>
</dbReference>
<sequence>MKRLTASGEAARDAFGRISSGSRILTDRITSGAGEWVRAGRREDLEGVAAALGCWLRAGLLAGGAWIAYRVLHAAPNLMWAATAVWCWKAYRAKPAAPAAADDAEPADGDGQEPPSQGPRVDLSKAGPPSPEQLVQALRQVAAPHAHLAALARHLDTTPGRVREGLDAAGIPVSGGVRAGGRVSTGVKREDFPTLPTAPGPPVVAPECAGQPGNNNSNNAEPAPGGVTVEHPVPGMTIVRHHADTVLRHHRVQRP</sequence>
<dbReference type="RefSeq" id="WP_311675104.1">
    <property type="nucleotide sequence ID" value="NZ_JAVREQ010000022.1"/>
</dbReference>
<feature type="region of interest" description="Disordered" evidence="1">
    <location>
        <begin position="181"/>
        <end position="226"/>
    </location>
</feature>
<accession>A0ABU2NYX8</accession>
<evidence type="ECO:0000313" key="3">
    <source>
        <dbReference type="Proteomes" id="UP001183414"/>
    </source>
</evidence>